<name>A0AAV4RB00_CAEEX</name>
<reference evidence="1 2" key="1">
    <citation type="submission" date="2021-06" db="EMBL/GenBank/DDBJ databases">
        <title>Caerostris extrusa draft genome.</title>
        <authorList>
            <person name="Kono N."/>
            <person name="Arakawa K."/>
        </authorList>
    </citation>
    <scope>NUCLEOTIDE SEQUENCE [LARGE SCALE GENOMIC DNA]</scope>
</reference>
<dbReference type="Proteomes" id="UP001054945">
    <property type="component" value="Unassembled WGS sequence"/>
</dbReference>
<gene>
    <name evidence="1" type="primary">AVEN_249379_1</name>
    <name evidence="1" type="ORF">CEXT_681401</name>
</gene>
<accession>A0AAV4RB00</accession>
<protein>
    <submittedName>
        <fullName evidence="1">Uncharacterized protein</fullName>
    </submittedName>
</protein>
<evidence type="ECO:0000313" key="1">
    <source>
        <dbReference type="EMBL" id="GIY18994.1"/>
    </source>
</evidence>
<comment type="caution">
    <text evidence="1">The sequence shown here is derived from an EMBL/GenBank/DDBJ whole genome shotgun (WGS) entry which is preliminary data.</text>
</comment>
<dbReference type="AlphaFoldDB" id="A0AAV4RB00"/>
<proteinExistence type="predicted"/>
<dbReference type="EMBL" id="BPLR01007703">
    <property type="protein sequence ID" value="GIY18994.1"/>
    <property type="molecule type" value="Genomic_DNA"/>
</dbReference>
<organism evidence="1 2">
    <name type="scientific">Caerostris extrusa</name>
    <name type="common">Bark spider</name>
    <name type="synonym">Caerostris bankana</name>
    <dbReference type="NCBI Taxonomy" id="172846"/>
    <lineage>
        <taxon>Eukaryota</taxon>
        <taxon>Metazoa</taxon>
        <taxon>Ecdysozoa</taxon>
        <taxon>Arthropoda</taxon>
        <taxon>Chelicerata</taxon>
        <taxon>Arachnida</taxon>
        <taxon>Araneae</taxon>
        <taxon>Araneomorphae</taxon>
        <taxon>Entelegynae</taxon>
        <taxon>Araneoidea</taxon>
        <taxon>Araneidae</taxon>
        <taxon>Caerostris</taxon>
    </lineage>
</organism>
<sequence>MDKSTRQRPPPLAAIYTYRRSCTMPFCRITGKSHSMDDHHYVPCLDDFPKFDHISGCRITEKQLYFKDYKCTYPIIDLDGTSRMVTEHDFHCRITAKYKSHGWT</sequence>
<keyword evidence="2" id="KW-1185">Reference proteome</keyword>
<evidence type="ECO:0000313" key="2">
    <source>
        <dbReference type="Proteomes" id="UP001054945"/>
    </source>
</evidence>